<proteinExistence type="predicted"/>
<dbReference type="EMBL" id="FWZT01000006">
    <property type="protein sequence ID" value="SMF18198.1"/>
    <property type="molecule type" value="Genomic_DNA"/>
</dbReference>
<accession>A0A1Y6BM56</accession>
<dbReference type="RefSeq" id="WP_132317827.1">
    <property type="nucleotide sequence ID" value="NZ_FWZT01000006.1"/>
</dbReference>
<dbReference type="OrthoDB" id="9801336at2"/>
<gene>
    <name evidence="2" type="ORF">SAMN06296036_106163</name>
</gene>
<feature type="signal peptide" evidence="1">
    <location>
        <begin position="1"/>
        <end position="20"/>
    </location>
</feature>
<dbReference type="Proteomes" id="UP000192907">
    <property type="component" value="Unassembled WGS sequence"/>
</dbReference>
<evidence type="ECO:0000256" key="1">
    <source>
        <dbReference type="SAM" id="SignalP"/>
    </source>
</evidence>
<dbReference type="STRING" id="1513793.SAMN06296036_106163"/>
<evidence type="ECO:0008006" key="4">
    <source>
        <dbReference type="Google" id="ProtNLM"/>
    </source>
</evidence>
<dbReference type="AlphaFoldDB" id="A0A1Y6BM56"/>
<reference evidence="3" key="1">
    <citation type="submission" date="2017-04" db="EMBL/GenBank/DDBJ databases">
        <authorList>
            <person name="Varghese N."/>
            <person name="Submissions S."/>
        </authorList>
    </citation>
    <scope>NUCLEOTIDE SEQUENCE [LARGE SCALE GENOMIC DNA]</scope>
    <source>
        <strain evidence="3">RKEM611</strain>
    </source>
</reference>
<sequence>MKFYLITMIILMCFPHQALAQQESTSEISSSSKGELGFYNVYDQDDGSQSEVLYYEEDTRFKMGDDYTAWTLHLRFRVRYDFQDEKARDALSHRHLSRELLYASKVFESSSLKLGLQELNWGESLIFPIIDLINPRDVLYPKGFLDSDSKLSVPMINYELYSSSWGNLQLIYIPLSRVGELPEEIGDYAVEEQEELKPIEDQEFGLRYKLPLDSLDLKLYALHHRNREPSFRFKAFSDGSDLELATQKLTSFGLSSSVGTMTRVWKMDARHTPDQELSGIVRRKETRDLTQIMLGLDQALGVDHTFGFELHFDNWGLMPEAYNDSAFASEADVDGNLLWGGLNIRSNFFGQSLKPQLIHFQGINNNDRFSRFQIAGIIADSYQISVEYQESEVASSSPKFILNQAKRFLTELKIHF</sequence>
<keyword evidence="1" id="KW-0732">Signal</keyword>
<evidence type="ECO:0000313" key="2">
    <source>
        <dbReference type="EMBL" id="SMF18198.1"/>
    </source>
</evidence>
<name>A0A1Y6BM56_9BACT</name>
<keyword evidence="3" id="KW-1185">Reference proteome</keyword>
<feature type="chain" id="PRO_5013096892" description="Phosphate-selective porin O and P" evidence="1">
    <location>
        <begin position="21"/>
        <end position="416"/>
    </location>
</feature>
<organism evidence="2 3">
    <name type="scientific">Pseudobacteriovorax antillogorgiicola</name>
    <dbReference type="NCBI Taxonomy" id="1513793"/>
    <lineage>
        <taxon>Bacteria</taxon>
        <taxon>Pseudomonadati</taxon>
        <taxon>Bdellovibrionota</taxon>
        <taxon>Oligoflexia</taxon>
        <taxon>Oligoflexales</taxon>
        <taxon>Pseudobacteriovoracaceae</taxon>
        <taxon>Pseudobacteriovorax</taxon>
    </lineage>
</organism>
<protein>
    <recommendedName>
        <fullName evidence="4">Phosphate-selective porin O and P</fullName>
    </recommendedName>
</protein>
<evidence type="ECO:0000313" key="3">
    <source>
        <dbReference type="Proteomes" id="UP000192907"/>
    </source>
</evidence>